<name>T2I8W0_CROWT</name>
<protein>
    <submittedName>
        <fullName evidence="1">Uncharacterized protein</fullName>
    </submittedName>
</protein>
<dbReference type="EMBL" id="CAQK01000147">
    <property type="protein sequence ID" value="CCQ49498.1"/>
    <property type="molecule type" value="Genomic_DNA"/>
</dbReference>
<evidence type="ECO:0000313" key="1">
    <source>
        <dbReference type="EMBL" id="CCQ49498.1"/>
    </source>
</evidence>
<dbReference type="Proteomes" id="UP000018348">
    <property type="component" value="Unassembled WGS sequence"/>
</dbReference>
<evidence type="ECO:0000313" key="2">
    <source>
        <dbReference type="Proteomes" id="UP000018348"/>
    </source>
</evidence>
<sequence length="47" mass="5385">MNILSIEVGVNSLLACILIKPQLVLCHSFLEIALCFKLWEILWQSKI</sequence>
<gene>
    <name evidence="1" type="ORF">CWATWH8502_4922</name>
</gene>
<proteinExistence type="predicted"/>
<dbReference type="AlphaFoldDB" id="T2I8W0"/>
<comment type="caution">
    <text evidence="1">The sequence shown here is derived from an EMBL/GenBank/DDBJ whole genome shotgun (WGS) entry which is preliminary data.</text>
</comment>
<accession>T2I8W0</accession>
<reference evidence="1 2" key="2">
    <citation type="submission" date="2013-09" db="EMBL/GenBank/DDBJ databases">
        <title>Whole genome comparison of six Crocosphaera watsonii strains with differing phenotypes.</title>
        <authorList>
            <person name="Bench S.R."/>
            <person name="Heller P."/>
            <person name="Frank I."/>
            <person name="Arciniega M."/>
            <person name="Shilova I.N."/>
            <person name="Zehr J.P."/>
        </authorList>
    </citation>
    <scope>NUCLEOTIDE SEQUENCE [LARGE SCALE GENOMIC DNA]</scope>
    <source>
        <strain evidence="1 2">WH 8502</strain>
    </source>
</reference>
<reference evidence="1 2" key="1">
    <citation type="submission" date="2013-01" db="EMBL/GenBank/DDBJ databases">
        <authorList>
            <person name="Bench S."/>
        </authorList>
    </citation>
    <scope>NUCLEOTIDE SEQUENCE [LARGE SCALE GENOMIC DNA]</scope>
    <source>
        <strain evidence="1 2">WH 8502</strain>
    </source>
</reference>
<organism evidence="1 2">
    <name type="scientific">Crocosphaera watsonii WH 8502</name>
    <dbReference type="NCBI Taxonomy" id="423474"/>
    <lineage>
        <taxon>Bacteria</taxon>
        <taxon>Bacillati</taxon>
        <taxon>Cyanobacteriota</taxon>
        <taxon>Cyanophyceae</taxon>
        <taxon>Oscillatoriophycideae</taxon>
        <taxon>Chroococcales</taxon>
        <taxon>Aphanothecaceae</taxon>
        <taxon>Crocosphaera</taxon>
    </lineage>
</organism>